<comment type="caution">
    <text evidence="1">The sequence shown here is derived from an EMBL/GenBank/DDBJ whole genome shotgun (WGS) entry which is preliminary data.</text>
</comment>
<gene>
    <name evidence="1" type="ORF">RPERSI_LOCUS16865</name>
</gene>
<dbReference type="EMBL" id="CAJVQC010042316">
    <property type="protein sequence ID" value="CAG8775038.1"/>
    <property type="molecule type" value="Genomic_DNA"/>
</dbReference>
<evidence type="ECO:0000313" key="1">
    <source>
        <dbReference type="EMBL" id="CAG8775038.1"/>
    </source>
</evidence>
<feature type="non-terminal residue" evidence="1">
    <location>
        <position position="1"/>
    </location>
</feature>
<sequence>VTLYTCLDADADIVQGKLFMIDYAGKQFHLQNILVLWAQANP</sequence>
<evidence type="ECO:0000313" key="2">
    <source>
        <dbReference type="Proteomes" id="UP000789920"/>
    </source>
</evidence>
<dbReference type="Proteomes" id="UP000789920">
    <property type="component" value="Unassembled WGS sequence"/>
</dbReference>
<reference evidence="1" key="1">
    <citation type="submission" date="2021-06" db="EMBL/GenBank/DDBJ databases">
        <authorList>
            <person name="Kallberg Y."/>
            <person name="Tangrot J."/>
            <person name="Rosling A."/>
        </authorList>
    </citation>
    <scope>NUCLEOTIDE SEQUENCE</scope>
    <source>
        <strain evidence="1">MA461A</strain>
    </source>
</reference>
<proteinExistence type="predicted"/>
<organism evidence="1 2">
    <name type="scientific">Racocetra persica</name>
    <dbReference type="NCBI Taxonomy" id="160502"/>
    <lineage>
        <taxon>Eukaryota</taxon>
        <taxon>Fungi</taxon>
        <taxon>Fungi incertae sedis</taxon>
        <taxon>Mucoromycota</taxon>
        <taxon>Glomeromycotina</taxon>
        <taxon>Glomeromycetes</taxon>
        <taxon>Diversisporales</taxon>
        <taxon>Gigasporaceae</taxon>
        <taxon>Racocetra</taxon>
    </lineage>
</organism>
<name>A0ACA9R355_9GLOM</name>
<accession>A0ACA9R355</accession>
<protein>
    <submittedName>
        <fullName evidence="1">406_t:CDS:1</fullName>
    </submittedName>
</protein>
<keyword evidence="2" id="KW-1185">Reference proteome</keyword>